<evidence type="ECO:0000256" key="2">
    <source>
        <dbReference type="ARBA" id="ARBA00007110"/>
    </source>
</evidence>
<evidence type="ECO:0000256" key="4">
    <source>
        <dbReference type="ARBA" id="ARBA00015486"/>
    </source>
</evidence>
<comment type="function">
    <text evidence="10">Catalyzes the synthesis of alpha-ribazole-5'-phosphate from nicotinate mononucleotide (NAMN) and 5,6-dimethylbenzimidazole (DMB).</text>
</comment>
<comment type="caution">
    <text evidence="11">The sequence shown here is derived from an EMBL/GenBank/DDBJ whole genome shotgun (WGS) entry which is preliminary data.</text>
</comment>
<dbReference type="InterPro" id="IPR036087">
    <property type="entry name" value="Nict_dMeBzImd_PRibTrfase_sf"/>
</dbReference>
<name>A0A1F5AHB3_9BACT</name>
<protein>
    <recommendedName>
        <fullName evidence="4 10">Nicotinate-nucleotide--dimethylbenzimidazole phosphoribosyltransferase</fullName>
        <shortName evidence="10">NN:DBI PRT</shortName>
        <ecNumber evidence="3 10">2.4.2.21</ecNumber>
    </recommendedName>
    <alternativeName>
        <fullName evidence="8 10">N(1)-alpha-phosphoribosyltransferase</fullName>
    </alternativeName>
</protein>
<dbReference type="CDD" id="cd02439">
    <property type="entry name" value="DMB-PRT_CobT"/>
    <property type="match status" value="1"/>
</dbReference>
<keyword evidence="6 10" id="KW-0328">Glycosyltransferase</keyword>
<evidence type="ECO:0000256" key="5">
    <source>
        <dbReference type="ARBA" id="ARBA00022573"/>
    </source>
</evidence>
<dbReference type="SUPFAM" id="SSF52733">
    <property type="entry name" value="Nicotinate mononucleotide:5,6-dimethylbenzimidazole phosphoribosyltransferase (CobT)"/>
    <property type="match status" value="1"/>
</dbReference>
<evidence type="ECO:0000256" key="10">
    <source>
        <dbReference type="HAMAP-Rule" id="MF_00230"/>
    </source>
</evidence>
<dbReference type="AlphaFoldDB" id="A0A1F5AHB3"/>
<evidence type="ECO:0000256" key="3">
    <source>
        <dbReference type="ARBA" id="ARBA00011991"/>
    </source>
</evidence>
<keyword evidence="5 10" id="KW-0169">Cobalamin biosynthesis</keyword>
<dbReference type="UniPathway" id="UPA00061">
    <property type="reaction ID" value="UER00516"/>
</dbReference>
<dbReference type="Gene3D" id="1.10.1610.10">
    <property type="match status" value="1"/>
</dbReference>
<dbReference type="FunFam" id="3.40.50.10210:FF:000001">
    <property type="entry name" value="Nicotinate-nucleotide--dimethylbenzimidazole phosphoribosyltransferase"/>
    <property type="match status" value="1"/>
</dbReference>
<evidence type="ECO:0000256" key="6">
    <source>
        <dbReference type="ARBA" id="ARBA00022676"/>
    </source>
</evidence>
<dbReference type="InterPro" id="IPR017846">
    <property type="entry name" value="Nict_dMeBzImd_PRibTrfase_bact"/>
</dbReference>
<evidence type="ECO:0000256" key="9">
    <source>
        <dbReference type="ARBA" id="ARBA00047340"/>
    </source>
</evidence>
<evidence type="ECO:0000256" key="8">
    <source>
        <dbReference type="ARBA" id="ARBA00030686"/>
    </source>
</evidence>
<dbReference type="HAMAP" id="MF_00230">
    <property type="entry name" value="CobT"/>
    <property type="match status" value="1"/>
</dbReference>
<evidence type="ECO:0000313" key="11">
    <source>
        <dbReference type="EMBL" id="OGD17307.1"/>
    </source>
</evidence>
<dbReference type="NCBIfam" id="NF000996">
    <property type="entry name" value="PRK00105.1"/>
    <property type="match status" value="1"/>
</dbReference>
<dbReference type="PANTHER" id="PTHR43463:SF1">
    <property type="entry name" value="NICOTINATE-NUCLEOTIDE--DIMETHYLBENZIMIDAZOLE PHOSPHORIBOSYLTRANSFERASE"/>
    <property type="match status" value="1"/>
</dbReference>
<evidence type="ECO:0000256" key="1">
    <source>
        <dbReference type="ARBA" id="ARBA00005049"/>
    </source>
</evidence>
<dbReference type="Proteomes" id="UP000177701">
    <property type="component" value="Unassembled WGS sequence"/>
</dbReference>
<dbReference type="STRING" id="1797291.A2V47_06065"/>
<sequence>MNEKIAKIIQNIKPINFKLMEKAQEKLDNLTKPQGSLGQLEDFARRIVGISGTLSPAIKRKVIFVMAGDHGVVEEGVSAYPQEVTFQMVYNFIRGGAGINVLARHMGAEIVVVDMGVAKDFPLEESIIRKKIAYGTNNMAKGPAMSKNEAERAIIAGIEVFEEELNKKRIDIIGLGEMGIANTTSSSAIAACLTKSKVEDVTGSGTGLNQEQIKNKIKIIKKALEVNKPNPQDGLDVLSKVGGFEIGGLAGCILAAASHRVPIVIDGFISCASALIAIKLAPLAKDYIFASHNSVEKGHKIALKYIGKIPMFDLGMRLGEGTGAALGISFIEAGVKILTQMATFKEAGVDNKSS</sequence>
<evidence type="ECO:0000313" key="12">
    <source>
        <dbReference type="Proteomes" id="UP000177701"/>
    </source>
</evidence>
<dbReference type="Pfam" id="PF02277">
    <property type="entry name" value="DBI_PRT"/>
    <property type="match status" value="1"/>
</dbReference>
<feature type="active site" description="Proton acceptor" evidence="10">
    <location>
        <position position="320"/>
    </location>
</feature>
<keyword evidence="7 10" id="KW-0808">Transferase</keyword>
<organism evidence="11 12">
    <name type="scientific">Candidatus Sediminicultor quintus</name>
    <dbReference type="NCBI Taxonomy" id="1797291"/>
    <lineage>
        <taxon>Bacteria</taxon>
        <taxon>Pseudomonadati</taxon>
        <taxon>Atribacterota</taxon>
        <taxon>Candidatus Phoenicimicrobiia</taxon>
        <taxon>Candidatus Pheonicimicrobiales</taxon>
        <taxon>Candidatus Phoenicimicrobiaceae</taxon>
        <taxon>Candidatus Sediminicultor</taxon>
    </lineage>
</organism>
<comment type="pathway">
    <text evidence="1 10">Nucleoside biosynthesis; alpha-ribazole biosynthesis; alpha-ribazole from 5,6-dimethylbenzimidazole: step 1/2.</text>
</comment>
<comment type="catalytic activity">
    <reaction evidence="9 10">
        <text>5,6-dimethylbenzimidazole + nicotinate beta-D-ribonucleotide = alpha-ribazole 5'-phosphate + nicotinate + H(+)</text>
        <dbReference type="Rhea" id="RHEA:11196"/>
        <dbReference type="ChEBI" id="CHEBI:15378"/>
        <dbReference type="ChEBI" id="CHEBI:15890"/>
        <dbReference type="ChEBI" id="CHEBI:32544"/>
        <dbReference type="ChEBI" id="CHEBI:57502"/>
        <dbReference type="ChEBI" id="CHEBI:57918"/>
        <dbReference type="EC" id="2.4.2.21"/>
    </reaction>
</comment>
<dbReference type="GO" id="GO:0008939">
    <property type="term" value="F:nicotinate-nucleotide-dimethylbenzimidazole phosphoribosyltransferase activity"/>
    <property type="evidence" value="ECO:0007669"/>
    <property type="project" value="UniProtKB-UniRule"/>
</dbReference>
<dbReference type="PANTHER" id="PTHR43463">
    <property type="entry name" value="NICOTINATE-NUCLEOTIDE--DIMETHYLBENZIMIDAZOLE PHOSPHORIBOSYLTRANSFERASE"/>
    <property type="match status" value="1"/>
</dbReference>
<gene>
    <name evidence="10" type="primary">cobT</name>
    <name evidence="11" type="ORF">A2V47_06065</name>
</gene>
<dbReference type="InterPro" id="IPR023195">
    <property type="entry name" value="Nict_dMeBzImd_PRibTrfase_N"/>
</dbReference>
<reference evidence="11 12" key="1">
    <citation type="journal article" date="2016" name="Nat. Commun.">
        <title>Thousands of microbial genomes shed light on interconnected biogeochemical processes in an aquifer system.</title>
        <authorList>
            <person name="Anantharaman K."/>
            <person name="Brown C.T."/>
            <person name="Hug L.A."/>
            <person name="Sharon I."/>
            <person name="Castelle C.J."/>
            <person name="Probst A.J."/>
            <person name="Thomas B.C."/>
            <person name="Singh A."/>
            <person name="Wilkins M.J."/>
            <person name="Karaoz U."/>
            <person name="Brodie E.L."/>
            <person name="Williams K.H."/>
            <person name="Hubbard S.S."/>
            <person name="Banfield J.F."/>
        </authorList>
    </citation>
    <scope>NUCLEOTIDE SEQUENCE [LARGE SCALE GENOMIC DNA]</scope>
</reference>
<evidence type="ECO:0000256" key="7">
    <source>
        <dbReference type="ARBA" id="ARBA00022679"/>
    </source>
</evidence>
<dbReference type="GO" id="GO:0009236">
    <property type="term" value="P:cobalamin biosynthetic process"/>
    <property type="evidence" value="ECO:0007669"/>
    <property type="project" value="UniProtKB-UniRule"/>
</dbReference>
<dbReference type="EMBL" id="MEYH01000009">
    <property type="protein sequence ID" value="OGD17307.1"/>
    <property type="molecule type" value="Genomic_DNA"/>
</dbReference>
<dbReference type="EC" id="2.4.2.21" evidence="3 10"/>
<comment type="similarity">
    <text evidence="2 10">Belongs to the CobT family.</text>
</comment>
<accession>A0A1F5AHB3</accession>
<proteinExistence type="inferred from homology"/>
<dbReference type="NCBIfam" id="TIGR03160">
    <property type="entry name" value="cobT_DBIPRT"/>
    <property type="match status" value="1"/>
</dbReference>
<dbReference type="Gene3D" id="3.40.50.10210">
    <property type="match status" value="1"/>
</dbReference>
<dbReference type="InterPro" id="IPR003200">
    <property type="entry name" value="Nict_dMeBzImd_PRibTrfase"/>
</dbReference>